<keyword evidence="12" id="KW-1185">Reference proteome</keyword>
<protein>
    <submittedName>
        <fullName evidence="11">Odorant receptor 30a</fullName>
    </submittedName>
</protein>
<dbReference type="PANTHER" id="PTHR21137">
    <property type="entry name" value="ODORANT RECEPTOR"/>
    <property type="match status" value="1"/>
</dbReference>
<proteinExistence type="predicted"/>
<dbReference type="OrthoDB" id="6604226at2759"/>
<accession>A0A4C1XIT5</accession>
<dbReference type="PANTHER" id="PTHR21137:SF35">
    <property type="entry name" value="ODORANT RECEPTOR 19A-RELATED"/>
    <property type="match status" value="1"/>
</dbReference>
<dbReference type="Pfam" id="PF02949">
    <property type="entry name" value="7tm_6"/>
    <property type="match status" value="1"/>
</dbReference>
<keyword evidence="4" id="KW-0812">Transmembrane</keyword>
<gene>
    <name evidence="11" type="primary">Or30a</name>
    <name evidence="11" type="ORF">EVAR_38210_1</name>
</gene>
<organism evidence="11 12">
    <name type="scientific">Eumeta variegata</name>
    <name type="common">Bagworm moth</name>
    <name type="synonym">Eumeta japonica</name>
    <dbReference type="NCBI Taxonomy" id="151549"/>
    <lineage>
        <taxon>Eukaryota</taxon>
        <taxon>Metazoa</taxon>
        <taxon>Ecdysozoa</taxon>
        <taxon>Arthropoda</taxon>
        <taxon>Hexapoda</taxon>
        <taxon>Insecta</taxon>
        <taxon>Pterygota</taxon>
        <taxon>Neoptera</taxon>
        <taxon>Endopterygota</taxon>
        <taxon>Lepidoptera</taxon>
        <taxon>Glossata</taxon>
        <taxon>Ditrysia</taxon>
        <taxon>Tineoidea</taxon>
        <taxon>Psychidae</taxon>
        <taxon>Oiketicinae</taxon>
        <taxon>Eumeta</taxon>
    </lineage>
</organism>
<keyword evidence="2" id="KW-1003">Cell membrane</keyword>
<evidence type="ECO:0000256" key="10">
    <source>
        <dbReference type="SAM" id="SignalP"/>
    </source>
</evidence>
<evidence type="ECO:0000256" key="3">
    <source>
        <dbReference type="ARBA" id="ARBA00022606"/>
    </source>
</evidence>
<evidence type="ECO:0000256" key="5">
    <source>
        <dbReference type="ARBA" id="ARBA00022725"/>
    </source>
</evidence>
<reference evidence="11 12" key="1">
    <citation type="journal article" date="2019" name="Commun. Biol.">
        <title>The bagworm genome reveals a unique fibroin gene that provides high tensile strength.</title>
        <authorList>
            <person name="Kono N."/>
            <person name="Nakamura H."/>
            <person name="Ohtoshi R."/>
            <person name="Tomita M."/>
            <person name="Numata K."/>
            <person name="Arakawa K."/>
        </authorList>
    </citation>
    <scope>NUCLEOTIDE SEQUENCE [LARGE SCALE GENOMIC DNA]</scope>
</reference>
<dbReference type="GO" id="GO:0004984">
    <property type="term" value="F:olfactory receptor activity"/>
    <property type="evidence" value="ECO:0007669"/>
    <property type="project" value="InterPro"/>
</dbReference>
<evidence type="ECO:0000256" key="7">
    <source>
        <dbReference type="ARBA" id="ARBA00023136"/>
    </source>
</evidence>
<dbReference type="GO" id="GO:0005549">
    <property type="term" value="F:odorant binding"/>
    <property type="evidence" value="ECO:0007669"/>
    <property type="project" value="InterPro"/>
</dbReference>
<keyword evidence="6" id="KW-1133">Transmembrane helix</keyword>
<evidence type="ECO:0000256" key="6">
    <source>
        <dbReference type="ARBA" id="ARBA00022989"/>
    </source>
</evidence>
<keyword evidence="10" id="KW-0732">Signal</keyword>
<sequence length="124" mass="14054">MILYLLCILAELMVYCYPGDIIKHKSELIARAAYFTKWTDMSVDARRLLFLLALRAQRPLTVTAGNTFELSLKTFTTASEPYNERGSTCSWPVFSVSQQTRNVYSFAMPVSPSVCLSVTHVKDF</sequence>
<evidence type="ECO:0000256" key="4">
    <source>
        <dbReference type="ARBA" id="ARBA00022692"/>
    </source>
</evidence>
<evidence type="ECO:0000256" key="2">
    <source>
        <dbReference type="ARBA" id="ARBA00022475"/>
    </source>
</evidence>
<evidence type="ECO:0000256" key="9">
    <source>
        <dbReference type="ARBA" id="ARBA00023224"/>
    </source>
</evidence>
<evidence type="ECO:0000256" key="8">
    <source>
        <dbReference type="ARBA" id="ARBA00023170"/>
    </source>
</evidence>
<keyword evidence="7" id="KW-0472">Membrane</keyword>
<keyword evidence="5" id="KW-0552">Olfaction</keyword>
<dbReference type="Proteomes" id="UP000299102">
    <property type="component" value="Unassembled WGS sequence"/>
</dbReference>
<dbReference type="GO" id="GO:0007165">
    <property type="term" value="P:signal transduction"/>
    <property type="evidence" value="ECO:0007669"/>
    <property type="project" value="UniProtKB-KW"/>
</dbReference>
<dbReference type="InterPro" id="IPR004117">
    <property type="entry name" value="7tm6_olfct_rcpt"/>
</dbReference>
<comment type="caution">
    <text evidence="11">The sequence shown here is derived from an EMBL/GenBank/DDBJ whole genome shotgun (WGS) entry which is preliminary data.</text>
</comment>
<keyword evidence="8 11" id="KW-0675">Receptor</keyword>
<evidence type="ECO:0000256" key="1">
    <source>
        <dbReference type="ARBA" id="ARBA00004651"/>
    </source>
</evidence>
<name>A0A4C1XIT5_EUMVA</name>
<keyword evidence="3" id="KW-0716">Sensory transduction</keyword>
<evidence type="ECO:0000313" key="12">
    <source>
        <dbReference type="Proteomes" id="UP000299102"/>
    </source>
</evidence>
<dbReference type="AlphaFoldDB" id="A0A4C1XIT5"/>
<feature type="chain" id="PRO_5020022558" evidence="10">
    <location>
        <begin position="19"/>
        <end position="124"/>
    </location>
</feature>
<feature type="signal peptide" evidence="10">
    <location>
        <begin position="1"/>
        <end position="18"/>
    </location>
</feature>
<dbReference type="GO" id="GO:0005886">
    <property type="term" value="C:plasma membrane"/>
    <property type="evidence" value="ECO:0007669"/>
    <property type="project" value="UniProtKB-SubCell"/>
</dbReference>
<dbReference type="EMBL" id="BGZK01000835">
    <property type="protein sequence ID" value="GBP62209.1"/>
    <property type="molecule type" value="Genomic_DNA"/>
</dbReference>
<evidence type="ECO:0000313" key="11">
    <source>
        <dbReference type="EMBL" id="GBP62209.1"/>
    </source>
</evidence>
<comment type="subcellular location">
    <subcellularLocation>
        <location evidence="1">Cell membrane</location>
        <topology evidence="1">Multi-pass membrane protein</topology>
    </subcellularLocation>
</comment>
<keyword evidence="9" id="KW-0807">Transducer</keyword>